<protein>
    <submittedName>
        <fullName evidence="7">Subtilisin-like protein</fullName>
    </submittedName>
</protein>
<dbReference type="InterPro" id="IPR023828">
    <property type="entry name" value="Peptidase_S8_Ser-AS"/>
</dbReference>
<accession>A0A1Y1VQK2</accession>
<dbReference type="GO" id="GO:0004252">
    <property type="term" value="F:serine-type endopeptidase activity"/>
    <property type="evidence" value="ECO:0007669"/>
    <property type="project" value="UniProtKB-UniRule"/>
</dbReference>
<feature type="active site" description="Charge relay system" evidence="5">
    <location>
        <position position="237"/>
    </location>
</feature>
<name>A0A1Y1VQK2_9FUNG</name>
<evidence type="ECO:0000313" key="7">
    <source>
        <dbReference type="EMBL" id="ORX63549.1"/>
    </source>
</evidence>
<dbReference type="PANTHER" id="PTHR43806">
    <property type="entry name" value="PEPTIDASE S8"/>
    <property type="match status" value="1"/>
</dbReference>
<dbReference type="SUPFAM" id="SSF52743">
    <property type="entry name" value="Subtilisin-like"/>
    <property type="match status" value="1"/>
</dbReference>
<gene>
    <name evidence="7" type="ORF">BCR32DRAFT_330836</name>
</gene>
<dbReference type="InterPro" id="IPR000209">
    <property type="entry name" value="Peptidase_S8/S53_dom"/>
</dbReference>
<proteinExistence type="inferred from homology"/>
<dbReference type="InterPro" id="IPR015500">
    <property type="entry name" value="Peptidase_S8_subtilisin-rel"/>
</dbReference>
<evidence type="ECO:0000259" key="6">
    <source>
        <dbReference type="Pfam" id="PF00082"/>
    </source>
</evidence>
<sequence length="813" mass="94294">MNNYTFYFMIIVIFNYFISNTFQYTINSNNNLNNENDSEKYYHQEANINETNYYQKENSNYYQKENPNESNYYHQEDNLNETNYYKKENSNYYQKENTNYYQQNANLNETNSYYYQQEEILKETKWKNLGVKEETNYDSMLVNSHLSLISQGKYDSQSGLTYDNNYYYPSSSGKGIDIYIIDSGLDISISEEDFNTYEGTSDERIIQCDGTFSNGTFVPALDPKHCRSELQKTNLDHGTFVSISALGSLHGVAKKANLHMLGIYSEKFKNILAALDYIKEHAKPYKTVVNISIGCGEEDCDSYEKELQNKFNELVDLGIILFNAAGNNGINSCVDPLPQFFYNKYYGIISVGSIDNGKNKPENFYERLESSNYGECVEIFAPGYIIMKNSSTQEIIYKKGTSFASPMTAGVAATIMSENPDISFDYELMKKTLIELSLKDVILDLKDHTPNRLVNNGKKLVMKGKPRCDDPSGKYHCHDKCCSSYGICVEPMNEKEDEEGNENNENNDNYNDDNDLCLLENNCISEFGYCTTNKCGKINIGSDGMEIIKKCPKGKCCTSYGECVSIIDNYGECFIEEGCLSEYSDQCLSYDINNINNYDEKYHNTIISHYESNQCREGIYRYDNLCNLSYIISTNINNDNYDDNYDANDDANDDNNDDDMTMNVDRDIDMDITLSSSTSTSSISISSTYNKEEHKKLCENYEKHSECQKFLKDPLEFVPICEKYQDDFEYYEATIKLNNFICSKKRPKLPDEFCMESWEELPIDDIKYYKKYCKYKECRQTFLEYLDYYWNKEEITDIINYLNSEECKSLEMN</sequence>
<dbReference type="PROSITE" id="PS00138">
    <property type="entry name" value="SUBTILASE_SER"/>
    <property type="match status" value="1"/>
</dbReference>
<dbReference type="PRINTS" id="PR00723">
    <property type="entry name" value="SUBTILISIN"/>
</dbReference>
<evidence type="ECO:0000313" key="8">
    <source>
        <dbReference type="Proteomes" id="UP000193944"/>
    </source>
</evidence>
<organism evidence="7 8">
    <name type="scientific">Anaeromyces robustus</name>
    <dbReference type="NCBI Taxonomy" id="1754192"/>
    <lineage>
        <taxon>Eukaryota</taxon>
        <taxon>Fungi</taxon>
        <taxon>Fungi incertae sedis</taxon>
        <taxon>Chytridiomycota</taxon>
        <taxon>Chytridiomycota incertae sedis</taxon>
        <taxon>Neocallimastigomycetes</taxon>
        <taxon>Neocallimastigales</taxon>
        <taxon>Neocallimastigaceae</taxon>
        <taxon>Anaeromyces</taxon>
    </lineage>
</organism>
<dbReference type="GO" id="GO:0006508">
    <property type="term" value="P:proteolysis"/>
    <property type="evidence" value="ECO:0007669"/>
    <property type="project" value="UniProtKB-KW"/>
</dbReference>
<reference evidence="7 8" key="2">
    <citation type="submission" date="2016-08" db="EMBL/GenBank/DDBJ databases">
        <title>Pervasive Adenine N6-methylation of Active Genes in Fungi.</title>
        <authorList>
            <consortium name="DOE Joint Genome Institute"/>
            <person name="Mondo S.J."/>
            <person name="Dannebaum R.O."/>
            <person name="Kuo R.C."/>
            <person name="Labutti K."/>
            <person name="Haridas S."/>
            <person name="Kuo A."/>
            <person name="Salamov A."/>
            <person name="Ahrendt S.R."/>
            <person name="Lipzen A."/>
            <person name="Sullivan W."/>
            <person name="Andreopoulos W.B."/>
            <person name="Clum A."/>
            <person name="Lindquist E."/>
            <person name="Daum C."/>
            <person name="Ramamoorthy G.K."/>
            <person name="Gryganskyi A."/>
            <person name="Culley D."/>
            <person name="Magnuson J.K."/>
            <person name="James T.Y."/>
            <person name="O'Malley M.A."/>
            <person name="Stajich J.E."/>
            <person name="Spatafora J.W."/>
            <person name="Visel A."/>
            <person name="Grigoriev I.V."/>
        </authorList>
    </citation>
    <scope>NUCLEOTIDE SEQUENCE [LARGE SCALE GENOMIC DNA]</scope>
    <source>
        <strain evidence="7 8">S4</strain>
    </source>
</reference>
<feature type="domain" description="Peptidase S8/S53" evidence="6">
    <location>
        <begin position="173"/>
        <end position="436"/>
    </location>
</feature>
<comment type="caution">
    <text evidence="7">The sequence shown here is derived from an EMBL/GenBank/DDBJ whole genome shotgun (WGS) entry which is preliminary data.</text>
</comment>
<dbReference type="PANTHER" id="PTHR43806:SF11">
    <property type="entry name" value="CEREVISIN-RELATED"/>
    <property type="match status" value="1"/>
</dbReference>
<keyword evidence="2 5" id="KW-0645">Protease</keyword>
<dbReference type="Proteomes" id="UP000193944">
    <property type="component" value="Unassembled WGS sequence"/>
</dbReference>
<dbReference type="PROSITE" id="PS51892">
    <property type="entry name" value="SUBTILASE"/>
    <property type="match status" value="1"/>
</dbReference>
<dbReference type="InterPro" id="IPR036852">
    <property type="entry name" value="Peptidase_S8/S53_dom_sf"/>
</dbReference>
<comment type="similarity">
    <text evidence="1 5">Belongs to the peptidase S8 family.</text>
</comment>
<dbReference type="GO" id="GO:0005615">
    <property type="term" value="C:extracellular space"/>
    <property type="evidence" value="ECO:0007669"/>
    <property type="project" value="TreeGrafter"/>
</dbReference>
<dbReference type="Gene3D" id="3.40.50.200">
    <property type="entry name" value="Peptidase S8/S53 domain"/>
    <property type="match status" value="1"/>
</dbReference>
<dbReference type="STRING" id="1754192.A0A1Y1VQK2"/>
<dbReference type="EMBL" id="MCFG01000617">
    <property type="protein sequence ID" value="ORX63549.1"/>
    <property type="molecule type" value="Genomic_DNA"/>
</dbReference>
<dbReference type="AlphaFoldDB" id="A0A1Y1VQK2"/>
<dbReference type="Pfam" id="PF00082">
    <property type="entry name" value="Peptidase_S8"/>
    <property type="match status" value="1"/>
</dbReference>
<evidence type="ECO:0000256" key="2">
    <source>
        <dbReference type="ARBA" id="ARBA00022670"/>
    </source>
</evidence>
<feature type="active site" description="Charge relay system" evidence="5">
    <location>
        <position position="402"/>
    </location>
</feature>
<reference evidence="7 8" key="1">
    <citation type="submission" date="2016-08" db="EMBL/GenBank/DDBJ databases">
        <title>A Parts List for Fungal Cellulosomes Revealed by Comparative Genomics.</title>
        <authorList>
            <consortium name="DOE Joint Genome Institute"/>
            <person name="Haitjema C.H."/>
            <person name="Gilmore S.P."/>
            <person name="Henske J.K."/>
            <person name="Solomon K.V."/>
            <person name="De Groot R."/>
            <person name="Kuo A."/>
            <person name="Mondo S.J."/>
            <person name="Salamov A.A."/>
            <person name="Labutti K."/>
            <person name="Zhao Z."/>
            <person name="Chiniquy J."/>
            <person name="Barry K."/>
            <person name="Brewer H.M."/>
            <person name="Purvine S.O."/>
            <person name="Wright A.T."/>
            <person name="Boxma B."/>
            <person name="Van Alen T."/>
            <person name="Hackstein J.H."/>
            <person name="Baker S.E."/>
            <person name="Grigoriev I.V."/>
            <person name="O'Malley M.A."/>
        </authorList>
    </citation>
    <scope>NUCLEOTIDE SEQUENCE [LARGE SCALE GENOMIC DNA]</scope>
    <source>
        <strain evidence="7 8">S4</strain>
    </source>
</reference>
<dbReference type="InterPro" id="IPR050131">
    <property type="entry name" value="Peptidase_S8_subtilisin-like"/>
</dbReference>
<keyword evidence="4 5" id="KW-0720">Serine protease</keyword>
<evidence type="ECO:0000256" key="5">
    <source>
        <dbReference type="PROSITE-ProRule" id="PRU01240"/>
    </source>
</evidence>
<evidence type="ECO:0000256" key="4">
    <source>
        <dbReference type="ARBA" id="ARBA00022825"/>
    </source>
</evidence>
<feature type="active site" description="Charge relay system" evidence="5">
    <location>
        <position position="182"/>
    </location>
</feature>
<dbReference type="OrthoDB" id="19448at2759"/>
<evidence type="ECO:0000256" key="1">
    <source>
        <dbReference type="ARBA" id="ARBA00011073"/>
    </source>
</evidence>
<evidence type="ECO:0000256" key="3">
    <source>
        <dbReference type="ARBA" id="ARBA00022801"/>
    </source>
</evidence>
<keyword evidence="8" id="KW-1185">Reference proteome</keyword>
<keyword evidence="3 5" id="KW-0378">Hydrolase</keyword>